<dbReference type="OrthoDB" id="2903551at2759"/>
<feature type="compositionally biased region" description="Basic and acidic residues" evidence="1">
    <location>
        <begin position="1"/>
        <end position="15"/>
    </location>
</feature>
<evidence type="ECO:0000313" key="3">
    <source>
        <dbReference type="Proteomes" id="UP000007431"/>
    </source>
</evidence>
<gene>
    <name evidence="2" type="ORF">SCHCODRAFT_113184</name>
</gene>
<dbReference type="EMBL" id="GL377312">
    <property type="protein sequence ID" value="EFI92877.1"/>
    <property type="molecule type" value="Genomic_DNA"/>
</dbReference>
<accession>D8QH39</accession>
<dbReference type="InParanoid" id="D8QH39"/>
<dbReference type="KEGG" id="scm:SCHCO_02640500"/>
<protein>
    <submittedName>
        <fullName evidence="2">Uncharacterized protein</fullName>
    </submittedName>
</protein>
<dbReference type="HOGENOM" id="CLU_1518713_0_0_1"/>
<reference evidence="2 3" key="1">
    <citation type="journal article" date="2010" name="Nat. Biotechnol.">
        <title>Genome sequence of the model mushroom Schizophyllum commune.</title>
        <authorList>
            <person name="Ohm R.A."/>
            <person name="de Jong J.F."/>
            <person name="Lugones L.G."/>
            <person name="Aerts A."/>
            <person name="Kothe E."/>
            <person name="Stajich J.E."/>
            <person name="de Vries R.P."/>
            <person name="Record E."/>
            <person name="Levasseur A."/>
            <person name="Baker S.E."/>
            <person name="Bartholomew K.A."/>
            <person name="Coutinho P.M."/>
            <person name="Erdmann S."/>
            <person name="Fowler T.J."/>
            <person name="Gathman A.C."/>
            <person name="Lombard V."/>
            <person name="Henrissat B."/>
            <person name="Knabe N."/>
            <person name="Kuees U."/>
            <person name="Lilly W.W."/>
            <person name="Lindquist E."/>
            <person name="Lucas S."/>
            <person name="Magnuson J.K."/>
            <person name="Piumi F."/>
            <person name="Raudaskoski M."/>
            <person name="Salamov A."/>
            <person name="Schmutz J."/>
            <person name="Schwarze F.W.M.R."/>
            <person name="vanKuyk P.A."/>
            <person name="Horton J.S."/>
            <person name="Grigoriev I.V."/>
            <person name="Woesten H.A.B."/>
        </authorList>
    </citation>
    <scope>NUCLEOTIDE SEQUENCE [LARGE SCALE GENOMIC DNA]</scope>
    <source>
        <strain evidence="3">H4-8 / FGSC 9210</strain>
    </source>
</reference>
<dbReference type="AlphaFoldDB" id="D8QH39"/>
<feature type="region of interest" description="Disordered" evidence="1">
    <location>
        <begin position="109"/>
        <end position="152"/>
    </location>
</feature>
<evidence type="ECO:0000313" key="2">
    <source>
        <dbReference type="EMBL" id="EFI92877.1"/>
    </source>
</evidence>
<proteinExistence type="predicted"/>
<dbReference type="VEuPathDB" id="FungiDB:SCHCODRAFT_02640500"/>
<sequence length="177" mass="19150">MDLKALPRLETDTPRDGQLPPSLSIAPDATGVDVVRSPMLGEPQCPGAPLITDMDSFGDGSEEGDFADLVSLAASKMSESDRAVTQSNVHLIPHHDVVRRIQEWQSEVEPEDIVVEPQERAGGPWPAKRPRSVDSGDEEVPRTRPRIPKAAPRSVVQFCAPPGEEGVEDECQAEAPD</sequence>
<evidence type="ECO:0000256" key="1">
    <source>
        <dbReference type="SAM" id="MobiDB-lite"/>
    </source>
</evidence>
<organism evidence="3">
    <name type="scientific">Schizophyllum commune (strain H4-8 / FGSC 9210)</name>
    <name type="common">Split gill fungus</name>
    <dbReference type="NCBI Taxonomy" id="578458"/>
    <lineage>
        <taxon>Eukaryota</taxon>
        <taxon>Fungi</taxon>
        <taxon>Dikarya</taxon>
        <taxon>Basidiomycota</taxon>
        <taxon>Agaricomycotina</taxon>
        <taxon>Agaricomycetes</taxon>
        <taxon>Agaricomycetidae</taxon>
        <taxon>Agaricales</taxon>
        <taxon>Schizophyllaceae</taxon>
        <taxon>Schizophyllum</taxon>
    </lineage>
</organism>
<feature type="region of interest" description="Disordered" evidence="1">
    <location>
        <begin position="1"/>
        <end position="62"/>
    </location>
</feature>
<dbReference type="Proteomes" id="UP000007431">
    <property type="component" value="Unassembled WGS sequence"/>
</dbReference>
<feature type="non-terminal residue" evidence="2">
    <location>
        <position position="177"/>
    </location>
</feature>
<feature type="compositionally biased region" description="Basic and acidic residues" evidence="1">
    <location>
        <begin position="131"/>
        <end position="142"/>
    </location>
</feature>
<keyword evidence="3" id="KW-1185">Reference proteome</keyword>
<dbReference type="GeneID" id="9597931"/>
<name>D8QH39_SCHCM</name>